<dbReference type="GO" id="GO:0030488">
    <property type="term" value="P:tRNA methylation"/>
    <property type="evidence" value="ECO:0007669"/>
    <property type="project" value="TreeGrafter"/>
</dbReference>
<dbReference type="RefSeq" id="WP_193909168.1">
    <property type="nucleotide sequence ID" value="NZ_JADEXG010000042.1"/>
</dbReference>
<protein>
    <submittedName>
        <fullName evidence="7">GTP-binding protein</fullName>
    </submittedName>
</protein>
<comment type="caution">
    <text evidence="7">The sequence shown here is derived from an EMBL/GenBank/DDBJ whole genome shotgun (WGS) entry which is preliminary data.</text>
</comment>
<dbReference type="CDD" id="cd00880">
    <property type="entry name" value="Era_like"/>
    <property type="match status" value="1"/>
</dbReference>
<proteinExistence type="predicted"/>
<gene>
    <name evidence="7" type="ORF">IQ241_16535</name>
</gene>
<dbReference type="GO" id="GO:0005829">
    <property type="term" value="C:cytosol"/>
    <property type="evidence" value="ECO:0007669"/>
    <property type="project" value="TreeGrafter"/>
</dbReference>
<keyword evidence="8" id="KW-1185">Reference proteome</keyword>
<organism evidence="7 8">
    <name type="scientific">Vasconcelosia minhoensis LEGE 07310</name>
    <dbReference type="NCBI Taxonomy" id="915328"/>
    <lineage>
        <taxon>Bacteria</taxon>
        <taxon>Bacillati</taxon>
        <taxon>Cyanobacteriota</taxon>
        <taxon>Cyanophyceae</taxon>
        <taxon>Nodosilineales</taxon>
        <taxon>Cymatolegaceae</taxon>
        <taxon>Vasconcelosia</taxon>
        <taxon>Vasconcelosia minhoensis</taxon>
    </lineage>
</organism>
<dbReference type="Gene3D" id="3.40.50.300">
    <property type="entry name" value="P-loop containing nucleotide triphosphate hydrolases"/>
    <property type="match status" value="1"/>
</dbReference>
<dbReference type="Pfam" id="PF01926">
    <property type="entry name" value="MMR_HSR1"/>
    <property type="match status" value="1"/>
</dbReference>
<dbReference type="EMBL" id="JADEXG010000042">
    <property type="protein sequence ID" value="MBE9078880.1"/>
    <property type="molecule type" value="Genomic_DNA"/>
</dbReference>
<evidence type="ECO:0000313" key="7">
    <source>
        <dbReference type="EMBL" id="MBE9078880.1"/>
    </source>
</evidence>
<accession>A0A8J7A9V7</accession>
<dbReference type="InterPro" id="IPR027417">
    <property type="entry name" value="P-loop_NTPase"/>
</dbReference>
<dbReference type="InterPro" id="IPR006073">
    <property type="entry name" value="GTP-bd"/>
</dbReference>
<dbReference type="SUPFAM" id="SSF52540">
    <property type="entry name" value="P-loop containing nucleoside triphosphate hydrolases"/>
    <property type="match status" value="1"/>
</dbReference>
<feature type="transmembrane region" description="Helical" evidence="5">
    <location>
        <begin position="42"/>
        <end position="68"/>
    </location>
</feature>
<dbReference type="PANTHER" id="PTHR42714">
    <property type="entry name" value="TRNA MODIFICATION GTPASE GTPBP3"/>
    <property type="match status" value="1"/>
</dbReference>
<dbReference type="Pfam" id="PF05128">
    <property type="entry name" value="DUF697"/>
    <property type="match status" value="1"/>
</dbReference>
<dbReference type="AlphaFoldDB" id="A0A8J7A9V7"/>
<keyword evidence="3 5" id="KW-1133">Transmembrane helix</keyword>
<dbReference type="InterPro" id="IPR021147">
    <property type="entry name" value="DUF697"/>
</dbReference>
<dbReference type="GO" id="GO:0002098">
    <property type="term" value="P:tRNA wobble uridine modification"/>
    <property type="evidence" value="ECO:0007669"/>
    <property type="project" value="TreeGrafter"/>
</dbReference>
<evidence type="ECO:0000256" key="4">
    <source>
        <dbReference type="ARBA" id="ARBA00023136"/>
    </source>
</evidence>
<dbReference type="GO" id="GO:0016020">
    <property type="term" value="C:membrane"/>
    <property type="evidence" value="ECO:0007669"/>
    <property type="project" value="UniProtKB-SubCell"/>
</dbReference>
<comment type="subcellular location">
    <subcellularLocation>
        <location evidence="1">Membrane</location>
        <topology evidence="1">Multi-pass membrane protein</topology>
    </subcellularLocation>
</comment>
<keyword evidence="2 5" id="KW-0812">Transmembrane</keyword>
<reference evidence="7" key="1">
    <citation type="submission" date="2020-10" db="EMBL/GenBank/DDBJ databases">
        <authorList>
            <person name="Castelo-Branco R."/>
            <person name="Eusebio N."/>
            <person name="Adriana R."/>
            <person name="Vieira A."/>
            <person name="Brugerolle De Fraissinette N."/>
            <person name="Rezende De Castro R."/>
            <person name="Schneider M.P."/>
            <person name="Vasconcelos V."/>
            <person name="Leao P.N."/>
        </authorList>
    </citation>
    <scope>NUCLEOTIDE SEQUENCE</scope>
    <source>
        <strain evidence="7">LEGE 07310</strain>
    </source>
</reference>
<evidence type="ECO:0000256" key="1">
    <source>
        <dbReference type="ARBA" id="ARBA00004141"/>
    </source>
</evidence>
<dbReference type="GO" id="GO:0005525">
    <property type="term" value="F:GTP binding"/>
    <property type="evidence" value="ECO:0007669"/>
    <property type="project" value="InterPro"/>
</dbReference>
<feature type="domain" description="G" evidence="6">
    <location>
        <begin position="127"/>
        <end position="240"/>
    </location>
</feature>
<evidence type="ECO:0000256" key="5">
    <source>
        <dbReference type="SAM" id="Phobius"/>
    </source>
</evidence>
<keyword evidence="4 5" id="KW-0472">Membrane</keyword>
<evidence type="ECO:0000259" key="6">
    <source>
        <dbReference type="Pfam" id="PF01926"/>
    </source>
</evidence>
<name>A0A8J7A9V7_9CYAN</name>
<evidence type="ECO:0000256" key="3">
    <source>
        <dbReference type="ARBA" id="ARBA00022989"/>
    </source>
</evidence>
<sequence length="498" mass="53942">MRWLRVLSLAVGALLLVGLLLWLVDSLSRLYAGVAAVSPLLAQMLVLLVGLIVLAALGVIAYYAWLFLRPRRRSQPQPPATRVEAAEANLQAVRQQVAQIQDTVAQQALQQQSQGLADRFIRQSFHLVVFGTGSAGKTSLVNALMGEIAGPVAPTLGTTTVGQTYRLAVPGLSQEVWLTDTPGLLEAGVAGTERSRQAKQLATSADLLLFVIDDDIHRAEYEPLQALAQIGKRAILVLNKIDRYPDADRQILLQRLRDRASGLLAPEDVVAIAAQPQAVPLSEGGWFQPEPDIARLIDRIIAILRSEGADLMADSLLLQSQQLSENARTLLTAQRQQQADAIVDRYQWIGAGVLAATPLPVVDMLATAAVNTQMVVELGKVYGVEVSIEDAKTLALSLAKTLTGLGIVKGAMQLLAVGLQTNLATAVAGKLVQGVSAAYLTRIAGKSFIEYFQQHQDWGDGGMQAVIERQYQLNRRDDFLRQFLQTAIERVIQPPLAQ</sequence>
<dbReference type="PANTHER" id="PTHR42714:SF2">
    <property type="entry name" value="TRNA MODIFICATION GTPASE GTPBP3, MITOCHONDRIAL"/>
    <property type="match status" value="1"/>
</dbReference>
<dbReference type="Proteomes" id="UP000636505">
    <property type="component" value="Unassembled WGS sequence"/>
</dbReference>
<evidence type="ECO:0000313" key="8">
    <source>
        <dbReference type="Proteomes" id="UP000636505"/>
    </source>
</evidence>
<evidence type="ECO:0000256" key="2">
    <source>
        <dbReference type="ARBA" id="ARBA00022692"/>
    </source>
</evidence>